<reference evidence="3 4" key="1">
    <citation type="journal article" date="2020" name="Nat. Commun.">
        <title>Donkey genomes provide new insights into domestication and selection for coat color.</title>
        <authorList>
            <person name="Wang"/>
            <person name="C."/>
            <person name="Li"/>
            <person name="H."/>
            <person name="Guo"/>
            <person name="Y."/>
            <person name="Huang"/>
            <person name="J."/>
            <person name="Sun"/>
            <person name="Y."/>
            <person name="Min"/>
            <person name="J."/>
            <person name="Wang"/>
            <person name="J."/>
            <person name="Fang"/>
            <person name="X."/>
            <person name="Zhao"/>
            <person name="Z."/>
            <person name="Wang"/>
            <person name="S."/>
            <person name="Zhang"/>
            <person name="Y."/>
            <person name="Liu"/>
            <person name="Q."/>
            <person name="Jiang"/>
            <person name="Q."/>
            <person name="Wang"/>
            <person name="X."/>
            <person name="Guo"/>
            <person name="Y."/>
            <person name="Yang"/>
            <person name="C."/>
            <person name="Wang"/>
            <person name="Y."/>
            <person name="Tian"/>
            <person name="F."/>
            <person name="Zhuang"/>
            <person name="G."/>
            <person name="Fan"/>
            <person name="Y."/>
            <person name="Gao"/>
            <person name="Q."/>
            <person name="Li"/>
            <person name="Y."/>
            <person name="Ju"/>
            <person name="Z."/>
            <person name="Li"/>
            <person name="J."/>
            <person name="Li"/>
            <person name="R."/>
            <person name="Hou"/>
            <person name="M."/>
            <person name="Yang"/>
            <person name="G."/>
            <person name="Liu"/>
            <person name="G."/>
            <person name="Liu"/>
            <person name="W."/>
            <person name="Guo"/>
            <person name="J."/>
            <person name="Pan"/>
            <person name="S."/>
            <person name="Fan"/>
            <person name="G."/>
            <person name="Zhang"/>
            <person name="W."/>
            <person name="Zhang"/>
            <person name="R."/>
            <person name="Yu"/>
            <person name="J."/>
            <person name="Zhang"/>
            <person name="X."/>
            <person name="Yin"/>
            <person name="Q."/>
            <person name="Ji"/>
            <person name="C."/>
            <person name="Jin"/>
            <person name="Y."/>
            <person name="Yue"/>
            <person name="G."/>
            <person name="Liu"/>
            <person name="M."/>
            <person name="Xu"/>
            <person name="J."/>
            <person name="Liu"/>
            <person name="S."/>
            <person name="Jordana"/>
            <person name="J."/>
            <person name="Noce"/>
            <person name="A."/>
            <person name="Amills"/>
            <person name="M."/>
            <person name="Wu"/>
            <person name="D.D."/>
            <person name="Li"/>
            <person name="S."/>
            <person name="Zhou"/>
            <person name="X. and Zhong"/>
            <person name="J."/>
        </authorList>
    </citation>
    <scope>NUCLEOTIDE SEQUENCE [LARGE SCALE GENOMIC DNA]</scope>
</reference>
<evidence type="ECO:0000256" key="2">
    <source>
        <dbReference type="SAM" id="MobiDB-lite"/>
    </source>
</evidence>
<dbReference type="GeneTree" id="ENSGT00390000013786"/>
<evidence type="ECO:0000313" key="4">
    <source>
        <dbReference type="Proteomes" id="UP000694387"/>
    </source>
</evidence>
<feature type="coiled-coil region" evidence="1">
    <location>
        <begin position="75"/>
        <end position="109"/>
    </location>
</feature>
<evidence type="ECO:0000313" key="3">
    <source>
        <dbReference type="Ensembl" id="ENSEASP00005061660.1"/>
    </source>
</evidence>
<proteinExistence type="predicted"/>
<dbReference type="Pfam" id="PF15352">
    <property type="entry name" value="K1377"/>
    <property type="match status" value="1"/>
</dbReference>
<reference evidence="3" key="2">
    <citation type="submission" date="2025-08" db="UniProtKB">
        <authorList>
            <consortium name="Ensembl"/>
        </authorList>
    </citation>
    <scope>IDENTIFICATION</scope>
</reference>
<feature type="region of interest" description="Disordered" evidence="2">
    <location>
        <begin position="520"/>
        <end position="555"/>
    </location>
</feature>
<dbReference type="GO" id="GO:0097546">
    <property type="term" value="C:ciliary base"/>
    <property type="evidence" value="ECO:0007669"/>
    <property type="project" value="InterPro"/>
</dbReference>
<dbReference type="PANTHER" id="PTHR31191:SF4">
    <property type="entry name" value="CENTROSOMAL PROTEIN OF 126 KDA"/>
    <property type="match status" value="1"/>
</dbReference>
<protein>
    <submittedName>
        <fullName evidence="3">Centrosomal protein 126</fullName>
    </submittedName>
</protein>
<name>A0A9L0KJ05_EQUAS</name>
<dbReference type="GO" id="GO:0031122">
    <property type="term" value="P:cytoplasmic microtubule organization"/>
    <property type="evidence" value="ECO:0007669"/>
    <property type="project" value="InterPro"/>
</dbReference>
<feature type="region of interest" description="Disordered" evidence="2">
    <location>
        <begin position="255"/>
        <end position="291"/>
    </location>
</feature>
<dbReference type="InterPro" id="IPR028257">
    <property type="entry name" value="CEP126"/>
</dbReference>
<feature type="region of interest" description="Disordered" evidence="2">
    <location>
        <begin position="1"/>
        <end position="39"/>
    </location>
</feature>
<feature type="compositionally biased region" description="Pro residues" evidence="2">
    <location>
        <begin position="263"/>
        <end position="281"/>
    </location>
</feature>
<dbReference type="Proteomes" id="UP000694387">
    <property type="component" value="Chromosome 20"/>
</dbReference>
<dbReference type="PANTHER" id="PTHR31191">
    <property type="entry name" value="CENTROSOMAL PROTEIN CEP126"/>
    <property type="match status" value="1"/>
</dbReference>
<dbReference type="GO" id="GO:0005813">
    <property type="term" value="C:centrosome"/>
    <property type="evidence" value="ECO:0007669"/>
    <property type="project" value="InterPro"/>
</dbReference>
<organism evidence="3 4">
    <name type="scientific">Equus asinus</name>
    <name type="common">Donkey</name>
    <name type="synonym">Equus africanus asinus</name>
    <dbReference type="NCBI Taxonomy" id="9793"/>
    <lineage>
        <taxon>Eukaryota</taxon>
        <taxon>Metazoa</taxon>
        <taxon>Chordata</taxon>
        <taxon>Craniata</taxon>
        <taxon>Vertebrata</taxon>
        <taxon>Euteleostomi</taxon>
        <taxon>Mammalia</taxon>
        <taxon>Eutheria</taxon>
        <taxon>Laurasiatheria</taxon>
        <taxon>Perissodactyla</taxon>
        <taxon>Equidae</taxon>
        <taxon>Equus</taxon>
    </lineage>
</organism>
<dbReference type="AlphaFoldDB" id="A0A9L0KJ05"/>
<keyword evidence="1" id="KW-0175">Coiled coil</keyword>
<keyword evidence="4" id="KW-1185">Reference proteome</keyword>
<dbReference type="GO" id="GO:0030496">
    <property type="term" value="C:midbody"/>
    <property type="evidence" value="ECO:0007669"/>
    <property type="project" value="TreeGrafter"/>
</dbReference>
<feature type="region of interest" description="Disordered" evidence="2">
    <location>
        <begin position="413"/>
        <end position="446"/>
    </location>
</feature>
<dbReference type="GO" id="GO:0007052">
    <property type="term" value="P:mitotic spindle organization"/>
    <property type="evidence" value="ECO:0007669"/>
    <property type="project" value="InterPro"/>
</dbReference>
<accession>A0A9L0KJ05</accession>
<sequence length="555" mass="61253">MLAGRPGVQSAVAGLGTESSDTRDRAPLSPRLSGGRHRPGAYLDMKIHLEKNLEEERQILLQQQKICRNRARRYFVESNRRKKAFEEKRKEQEEREHQIREQILQQRKQKFEEVTEKFQRAHIPLSQRRKAVFQKPVPPLEEALKQIQESNLKSEVILPSSHRSTINWRSIPACPAVSTPGPYLPDQLSPSRAPFLSYHSQIIPSYPTVSPTRQPRTLPIPPSVPSALPKTFLPAPLLSSPVKYLPRPPAPVTSSFSSSLPRLPAPVPSGPPDHLPHPPQSSPITPDSDSQSKLFYKTFRPKHFLPAQRSTPATLMPALVRRSLPARLVVSPTPLEALPVLKPSCLFSHPPHQPVPTLSYITPLPEHPASLDTFQSDQQSVPQITTLSNLPQAFVDHPSASVLSCPPPCRSPSSSLSLSPSTSTSSSSPSIQASSSSSILSSSSPSSSTSPFLPPSSIPLFSSPLQSAPSPWLPPTYLDFPPPVPPVSSSFMISSSFPPMLHSPSLSTSPSPFIPIHPFNPPHWGKKVEKRREASGVEKKELEKKKLRDDNFKEL</sequence>
<dbReference type="GO" id="GO:1905515">
    <property type="term" value="P:non-motile cilium assembly"/>
    <property type="evidence" value="ECO:0007669"/>
    <property type="project" value="InterPro"/>
</dbReference>
<evidence type="ECO:0000256" key="1">
    <source>
        <dbReference type="SAM" id="Coils"/>
    </source>
</evidence>
<gene>
    <name evidence="3" type="primary">CEP126</name>
</gene>
<feature type="compositionally biased region" description="Basic and acidic residues" evidence="2">
    <location>
        <begin position="526"/>
        <end position="555"/>
    </location>
</feature>
<reference evidence="3" key="3">
    <citation type="submission" date="2025-09" db="UniProtKB">
        <authorList>
            <consortium name="Ensembl"/>
        </authorList>
    </citation>
    <scope>IDENTIFICATION</scope>
</reference>
<dbReference type="Ensembl" id="ENSEAST00005047873.1">
    <property type="protein sequence ID" value="ENSEASP00005061660.1"/>
    <property type="gene ID" value="ENSEASG00005011151.2"/>
</dbReference>